<sequence>MKDVPSWLLLPGLIVLISGGAVLIQRYVRNRFPGLKGDTHNEVMRFVFTVIAVLYAFLSGFMINALWGQINAADARAAVEGSTGMQQAKSLTVFDEADSDRIRQRLLEYERAAVAEWPLVASGQTQPEAEMVLHALYTAYQEVQPRNDVQSKFLAISLNNLDKMSAARTERITLARTATGPPFPLWAVNFVIGTMLLGSGIIFGGTQSAFNHMMVAAMGVLIASVLFVIAEMSHPYLGEIATSPESLCQVVAFLSPSPA</sequence>
<evidence type="ECO:0000313" key="3">
    <source>
        <dbReference type="Proteomes" id="UP000324701"/>
    </source>
</evidence>
<protein>
    <submittedName>
        <fullName evidence="2">DUF4239 domain-containing protein</fullName>
    </submittedName>
</protein>
<evidence type="ECO:0000313" key="2">
    <source>
        <dbReference type="EMBL" id="KAA1248013.1"/>
    </source>
</evidence>
<organism evidence="2 3">
    <name type="scientific">Mycobacterium simiae</name>
    <name type="common">Mycobacterium habana</name>
    <dbReference type="NCBI Taxonomy" id="1784"/>
    <lineage>
        <taxon>Bacteria</taxon>
        <taxon>Bacillati</taxon>
        <taxon>Actinomycetota</taxon>
        <taxon>Actinomycetes</taxon>
        <taxon>Mycobacteriales</taxon>
        <taxon>Mycobacteriaceae</taxon>
        <taxon>Mycobacterium</taxon>
        <taxon>Mycobacterium simiae complex</taxon>
    </lineage>
</organism>
<comment type="caution">
    <text evidence="2">The sequence shown here is derived from an EMBL/GenBank/DDBJ whole genome shotgun (WGS) entry which is preliminary data.</text>
</comment>
<keyword evidence="1" id="KW-0812">Transmembrane</keyword>
<dbReference type="Proteomes" id="UP000324701">
    <property type="component" value="Unassembled WGS sequence"/>
</dbReference>
<dbReference type="InterPro" id="IPR025333">
    <property type="entry name" value="DUF4239"/>
</dbReference>
<keyword evidence="1" id="KW-0472">Membrane</keyword>
<feature type="transmembrane region" description="Helical" evidence="1">
    <location>
        <begin position="183"/>
        <end position="203"/>
    </location>
</feature>
<feature type="transmembrane region" description="Helical" evidence="1">
    <location>
        <begin position="46"/>
        <end position="67"/>
    </location>
</feature>
<proteinExistence type="predicted"/>
<dbReference type="OrthoDB" id="940913at2"/>
<keyword evidence="3" id="KW-1185">Reference proteome</keyword>
<accession>A0A5B1BKP6</accession>
<dbReference type="AlphaFoldDB" id="A0A5B1BKP6"/>
<feature type="transmembrane region" description="Helical" evidence="1">
    <location>
        <begin position="6"/>
        <end position="25"/>
    </location>
</feature>
<reference evidence="2 3" key="1">
    <citation type="submission" date="2019-09" db="EMBL/GenBank/DDBJ databases">
        <title>Report of infection by Mycobacterium simiae a patient suffering from pulmonary tuberculosis.</title>
        <authorList>
            <person name="Mohanty P.S."/>
            <person name="Bansal A.K."/>
            <person name="Singh H."/>
            <person name="Sharma S."/>
            <person name="Patil S.A."/>
            <person name="Upadhaya P."/>
            <person name="Singh P.K."/>
            <person name="Kumar D."/>
            <person name="Kumar S."/>
            <person name="Singh R.K."/>
            <person name="Chaudhary B."/>
        </authorList>
    </citation>
    <scope>NUCLEOTIDE SEQUENCE [LARGE SCALE GENOMIC DNA]</scope>
    <source>
        <strain evidence="2 3">JAL-560-SIM</strain>
    </source>
</reference>
<gene>
    <name evidence="2" type="ORF">F0Q45_22020</name>
</gene>
<dbReference type="Pfam" id="PF14023">
    <property type="entry name" value="Bestrophin-like"/>
    <property type="match status" value="1"/>
</dbReference>
<keyword evidence="1" id="KW-1133">Transmembrane helix</keyword>
<name>A0A5B1BKP6_MYCSI</name>
<feature type="transmembrane region" description="Helical" evidence="1">
    <location>
        <begin position="210"/>
        <end position="230"/>
    </location>
</feature>
<dbReference type="EMBL" id="VTZN01000188">
    <property type="protein sequence ID" value="KAA1248013.1"/>
    <property type="molecule type" value="Genomic_DNA"/>
</dbReference>
<evidence type="ECO:0000256" key="1">
    <source>
        <dbReference type="SAM" id="Phobius"/>
    </source>
</evidence>